<reference evidence="1" key="1">
    <citation type="submission" date="2020-02" db="EMBL/GenBank/DDBJ databases">
        <authorList>
            <person name="Meier V. D."/>
        </authorList>
    </citation>
    <scope>NUCLEOTIDE SEQUENCE</scope>
    <source>
        <strain evidence="1">AVDCRST_MAG42</strain>
    </source>
</reference>
<name>A0A6J4IXA6_9BACT</name>
<dbReference type="EMBL" id="CADCTA010000097">
    <property type="protein sequence ID" value="CAA9261161.1"/>
    <property type="molecule type" value="Genomic_DNA"/>
</dbReference>
<protein>
    <recommendedName>
        <fullName evidence="2">SnoaL-like domain-containing protein</fullName>
    </recommendedName>
</protein>
<dbReference type="AlphaFoldDB" id="A0A6J4IXA6"/>
<evidence type="ECO:0008006" key="2">
    <source>
        <dbReference type="Google" id="ProtNLM"/>
    </source>
</evidence>
<organism evidence="1">
    <name type="scientific">uncultured Chthoniobacterales bacterium</name>
    <dbReference type="NCBI Taxonomy" id="1836801"/>
    <lineage>
        <taxon>Bacteria</taxon>
        <taxon>Pseudomonadati</taxon>
        <taxon>Verrucomicrobiota</taxon>
        <taxon>Spartobacteria</taxon>
        <taxon>Chthoniobacterales</taxon>
        <taxon>environmental samples</taxon>
    </lineage>
</organism>
<dbReference type="PROSITE" id="PS51257">
    <property type="entry name" value="PROKAR_LIPOPROTEIN"/>
    <property type="match status" value="1"/>
</dbReference>
<gene>
    <name evidence="1" type="ORF">AVDCRST_MAG42-2959</name>
</gene>
<accession>A0A6J4IXA6</accession>
<proteinExistence type="predicted"/>
<sequence>MKTLASLLLVCVVAFSGCKSFGKGKRNKDTRTAAEKKQELEATANPDVDMQAFLGRLRKAVAARDMNTLASMMTADFAYVMGDGPDSDRKGEGVFQFWDENGLWPELEGILSEKFVAKGEFYVAPPQFANPAVEYEGYRAGLRRVNGSWKFAYFVNG</sequence>
<evidence type="ECO:0000313" key="1">
    <source>
        <dbReference type="EMBL" id="CAA9261161.1"/>
    </source>
</evidence>